<name>A0A9W6TPF2_9STRA</name>
<feature type="compositionally biased region" description="Polar residues" evidence="1">
    <location>
        <begin position="397"/>
        <end position="410"/>
    </location>
</feature>
<sequence length="718" mass="78226">MKQNRKTKARQAEEIRDLNVQIGRLEDRDTQQQAFATLICHPVQTAKLLPRILAYTCLRLRDGHAKTTDACVILVSALTLYVCPCPTVLLPPCQPGSPRRHGDNTVQQPFEAIAAIFAREANAIGEAATRCLCSLLNPVDFDGVSVPGPTTIQTHATRIHPFFKIFLADTVAKLDGSTLFAIFSPLFLVLQSACQLAQDAHKKASFSDLGNDFAPYISSIYEAVEDALQCGPRDDWMLRKRGIELLTMLLDAFALQDSPWCVTVSVAKEYFQSQLRVRVLVLAARHDSVSPVREAAIPAVIAFGCLEKLCPQSASEGRPNTSVRYDFVPPNPPTYSFYGKRRVQTTAGSAFDDRNSVVVGMSASSSAELIPDEIAPSFGDSAAGDEALPPSEETNADESTSASINRTQVEFARNRNNFDVLSRTEEHTQNDESFMDQLMDHAAPQHSDEVEQLGSEDEKGSKKELTKMQRKSSMLQRVALAAATSAAAQPDSPSRPLTSAAALEAVATLKQFAAKKGSQARSRRSQQQNIPRLSISKHRMPRVSSSSAVDESGSNPQTDDDSTELGADSKNNDKTTDSSNLELTRAEAALEAAQCGEFELAFRLCIVEDDLSLLRRTMVVAGTPCMAALSNVARNALCTAFLSLLDGDGGDDADSSSDTWLALQWLQRWAADMRRDRQQFNQLDARVAQSLSAKLHEMATRASKSALAAAHVLFLLGE</sequence>
<proteinExistence type="predicted"/>
<feature type="compositionally biased region" description="Basic and acidic residues" evidence="1">
    <location>
        <begin position="456"/>
        <end position="467"/>
    </location>
</feature>
<comment type="caution">
    <text evidence="3">The sequence shown here is derived from an EMBL/GenBank/DDBJ whole genome shotgun (WGS) entry which is preliminary data.</text>
</comment>
<keyword evidence="4" id="KW-1185">Reference proteome</keyword>
<accession>A0A9W6TPF2</accession>
<keyword evidence="2" id="KW-1133">Transmembrane helix</keyword>
<feature type="transmembrane region" description="Helical" evidence="2">
    <location>
        <begin position="70"/>
        <end position="90"/>
    </location>
</feature>
<organism evidence="3 4">
    <name type="scientific">Phytophthora fragariaefolia</name>
    <dbReference type="NCBI Taxonomy" id="1490495"/>
    <lineage>
        <taxon>Eukaryota</taxon>
        <taxon>Sar</taxon>
        <taxon>Stramenopiles</taxon>
        <taxon>Oomycota</taxon>
        <taxon>Peronosporomycetes</taxon>
        <taxon>Peronosporales</taxon>
        <taxon>Peronosporaceae</taxon>
        <taxon>Phytophthora</taxon>
    </lineage>
</organism>
<dbReference type="AlphaFoldDB" id="A0A9W6TPF2"/>
<feature type="region of interest" description="Disordered" evidence="1">
    <location>
        <begin position="514"/>
        <end position="580"/>
    </location>
</feature>
<feature type="region of interest" description="Disordered" evidence="1">
    <location>
        <begin position="375"/>
        <end position="410"/>
    </location>
</feature>
<evidence type="ECO:0000313" key="3">
    <source>
        <dbReference type="EMBL" id="GMF17212.1"/>
    </source>
</evidence>
<gene>
    <name evidence="3" type="ORF">Pfra01_000111800</name>
</gene>
<feature type="compositionally biased region" description="Low complexity" evidence="1">
    <location>
        <begin position="544"/>
        <end position="554"/>
    </location>
</feature>
<dbReference type="OrthoDB" id="64334at2759"/>
<evidence type="ECO:0000256" key="2">
    <source>
        <dbReference type="SAM" id="Phobius"/>
    </source>
</evidence>
<keyword evidence="2" id="KW-0472">Membrane</keyword>
<evidence type="ECO:0000313" key="4">
    <source>
        <dbReference type="Proteomes" id="UP001165121"/>
    </source>
</evidence>
<keyword evidence="2" id="KW-0812">Transmembrane</keyword>
<protein>
    <submittedName>
        <fullName evidence="3">Unnamed protein product</fullName>
    </submittedName>
</protein>
<reference evidence="3" key="1">
    <citation type="submission" date="2023-04" db="EMBL/GenBank/DDBJ databases">
        <title>Phytophthora fragariaefolia NBRC 109709.</title>
        <authorList>
            <person name="Ichikawa N."/>
            <person name="Sato H."/>
            <person name="Tonouchi N."/>
        </authorList>
    </citation>
    <scope>NUCLEOTIDE SEQUENCE</scope>
    <source>
        <strain evidence="3">NBRC 109709</strain>
    </source>
</reference>
<dbReference type="EMBL" id="BSXT01000090">
    <property type="protein sequence ID" value="GMF17212.1"/>
    <property type="molecule type" value="Genomic_DNA"/>
</dbReference>
<evidence type="ECO:0000256" key="1">
    <source>
        <dbReference type="SAM" id="MobiDB-lite"/>
    </source>
</evidence>
<feature type="region of interest" description="Disordered" evidence="1">
    <location>
        <begin position="444"/>
        <end position="473"/>
    </location>
</feature>
<dbReference type="Proteomes" id="UP001165121">
    <property type="component" value="Unassembled WGS sequence"/>
</dbReference>